<comment type="caution">
    <text evidence="2">The sequence shown here is derived from an EMBL/GenBank/DDBJ whole genome shotgun (WGS) entry which is preliminary data.</text>
</comment>
<evidence type="ECO:0000256" key="1">
    <source>
        <dbReference type="SAM" id="MobiDB-lite"/>
    </source>
</evidence>
<evidence type="ECO:0000313" key="3">
    <source>
        <dbReference type="Proteomes" id="UP000027647"/>
    </source>
</evidence>
<evidence type="ECO:0000313" key="2">
    <source>
        <dbReference type="EMBL" id="KEO91225.1"/>
    </source>
</evidence>
<organism evidence="2 3">
    <name type="scientific">Erythrobacter longus</name>
    <dbReference type="NCBI Taxonomy" id="1044"/>
    <lineage>
        <taxon>Bacteria</taxon>
        <taxon>Pseudomonadati</taxon>
        <taxon>Pseudomonadota</taxon>
        <taxon>Alphaproteobacteria</taxon>
        <taxon>Sphingomonadales</taxon>
        <taxon>Erythrobacteraceae</taxon>
        <taxon>Erythrobacter/Porphyrobacter group</taxon>
        <taxon>Erythrobacter</taxon>
    </lineage>
</organism>
<dbReference type="Proteomes" id="UP000027647">
    <property type="component" value="Unassembled WGS sequence"/>
</dbReference>
<proteinExistence type="predicted"/>
<keyword evidence="3" id="KW-1185">Reference proteome</keyword>
<reference evidence="2 3" key="1">
    <citation type="submission" date="2014-04" db="EMBL/GenBank/DDBJ databases">
        <title>A comprehensive comparison of genomes of Erythrobacter spp. strains.</title>
        <authorList>
            <person name="Zheng Q."/>
        </authorList>
    </citation>
    <scope>NUCLEOTIDE SEQUENCE [LARGE SCALE GENOMIC DNA]</scope>
    <source>
        <strain evidence="2 3">DSM 6997</strain>
    </source>
</reference>
<dbReference type="AlphaFoldDB" id="A0A074MEP5"/>
<dbReference type="EMBL" id="JMIW01000001">
    <property type="protein sequence ID" value="KEO91225.1"/>
    <property type="molecule type" value="Genomic_DNA"/>
</dbReference>
<feature type="region of interest" description="Disordered" evidence="1">
    <location>
        <begin position="93"/>
        <end position="113"/>
    </location>
</feature>
<gene>
    <name evidence="2" type="ORF">EH31_00750</name>
</gene>
<sequence>MRSCPARPKAEFTRIKRLAVAAISRAPFHRVRWSRGARNMPPPMPTNPARKPMGAATKGMALPHLVCVPSPGPSPASSFTGISMVSAVSTRLAPSRSKNASRSIGTSPPTKAAGAAKAVSNNAGFHGVIPALAKRMVAPATTTMLHANAISGSTRWSVPAIARSAA</sequence>
<name>A0A074MEP5_ERYLO</name>
<accession>A0A074MEP5</accession>
<protein>
    <submittedName>
        <fullName evidence="2">Uncharacterized protein</fullName>
    </submittedName>
</protein>